<dbReference type="AlphaFoldDB" id="A0A160DSD1"/>
<dbReference type="STRING" id="1300342.I596_754"/>
<keyword evidence="8 11" id="KW-0472">Membrane</keyword>
<evidence type="ECO:0000313" key="13">
    <source>
        <dbReference type="EMBL" id="ANB16790.1"/>
    </source>
</evidence>
<keyword evidence="3" id="KW-1003">Cell membrane</keyword>
<evidence type="ECO:0000256" key="8">
    <source>
        <dbReference type="ARBA" id="ARBA00023136"/>
    </source>
</evidence>
<keyword evidence="7 11" id="KW-1133">Transmembrane helix</keyword>
<dbReference type="Pfam" id="PF07963">
    <property type="entry name" value="N_methyl"/>
    <property type="match status" value="1"/>
</dbReference>
<dbReference type="PATRIC" id="fig|1300342.3.peg.741"/>
<name>A0A160DSD1_9GAMM</name>
<evidence type="ECO:0000256" key="4">
    <source>
        <dbReference type="ARBA" id="ARBA00022481"/>
    </source>
</evidence>
<evidence type="ECO:0000256" key="2">
    <source>
        <dbReference type="ARBA" id="ARBA00021549"/>
    </source>
</evidence>
<evidence type="ECO:0000256" key="10">
    <source>
        <dbReference type="ARBA" id="ARBA00030775"/>
    </source>
</evidence>
<dbReference type="InterPro" id="IPR022346">
    <property type="entry name" value="T2SS_GspH"/>
</dbReference>
<reference evidence="13 14" key="1">
    <citation type="submission" date="2016-04" db="EMBL/GenBank/DDBJ databases">
        <title>Complete genome sequence of Dokdonella koreensis DS-123T.</title>
        <authorList>
            <person name="Kim J.F."/>
            <person name="Lee H."/>
            <person name="Kwak M.-J."/>
        </authorList>
    </citation>
    <scope>NUCLEOTIDE SEQUENCE [LARGE SCALE GENOMIC DNA]</scope>
    <source>
        <strain evidence="13 14">DS-123</strain>
    </source>
</reference>
<dbReference type="KEGG" id="dko:I596_754"/>
<evidence type="ECO:0000313" key="14">
    <source>
        <dbReference type="Proteomes" id="UP000076830"/>
    </source>
</evidence>
<evidence type="ECO:0000256" key="1">
    <source>
        <dbReference type="ARBA" id="ARBA00004377"/>
    </source>
</evidence>
<dbReference type="RefSeq" id="WP_083965344.1">
    <property type="nucleotide sequence ID" value="NZ_CP015249.1"/>
</dbReference>
<dbReference type="OrthoDB" id="8481584at2"/>
<dbReference type="EMBL" id="CP015249">
    <property type="protein sequence ID" value="ANB16790.1"/>
    <property type="molecule type" value="Genomic_DNA"/>
</dbReference>
<dbReference type="Pfam" id="PF12019">
    <property type="entry name" value="GspH"/>
    <property type="match status" value="1"/>
</dbReference>
<comment type="subcellular location">
    <subcellularLocation>
        <location evidence="1">Cell inner membrane</location>
        <topology evidence="1">Single-pass membrane protein</topology>
    </subcellularLocation>
</comment>
<dbReference type="GO" id="GO:0015627">
    <property type="term" value="C:type II protein secretion system complex"/>
    <property type="evidence" value="ECO:0007669"/>
    <property type="project" value="InterPro"/>
</dbReference>
<dbReference type="GO" id="GO:0015628">
    <property type="term" value="P:protein secretion by the type II secretion system"/>
    <property type="evidence" value="ECO:0007669"/>
    <property type="project" value="InterPro"/>
</dbReference>
<feature type="domain" description="General secretion pathway GspH" evidence="12">
    <location>
        <begin position="46"/>
        <end position="140"/>
    </location>
</feature>
<gene>
    <name evidence="13" type="ORF">I596_754</name>
</gene>
<dbReference type="SUPFAM" id="SSF54523">
    <property type="entry name" value="Pili subunits"/>
    <property type="match status" value="1"/>
</dbReference>
<keyword evidence="14" id="KW-1185">Reference proteome</keyword>
<protein>
    <recommendedName>
        <fullName evidence="2">Type II secretion system protein H</fullName>
    </recommendedName>
    <alternativeName>
        <fullName evidence="10">General secretion pathway protein H</fullName>
    </alternativeName>
</protein>
<organism evidence="13 14">
    <name type="scientific">Dokdonella koreensis DS-123</name>
    <dbReference type="NCBI Taxonomy" id="1300342"/>
    <lineage>
        <taxon>Bacteria</taxon>
        <taxon>Pseudomonadati</taxon>
        <taxon>Pseudomonadota</taxon>
        <taxon>Gammaproteobacteria</taxon>
        <taxon>Lysobacterales</taxon>
        <taxon>Rhodanobacteraceae</taxon>
        <taxon>Dokdonella</taxon>
    </lineage>
</organism>
<evidence type="ECO:0000256" key="11">
    <source>
        <dbReference type="SAM" id="Phobius"/>
    </source>
</evidence>
<evidence type="ECO:0000256" key="5">
    <source>
        <dbReference type="ARBA" id="ARBA00022519"/>
    </source>
</evidence>
<sequence length="152" mass="16465">MHACRSRPRGFTLIEMIAVVVLIAVILTVVSVSFSKSLSSAKVRAASRDLVAALRYTRGQAIVKGEQKVLTLDLEHNSYQAPNRGSTELPKDMKLQLTTAEQELTGANAGGIRFFPDGSSTGGNIAVLMGERVWRINVAWLTGEITLDQPPD</sequence>
<evidence type="ECO:0000256" key="7">
    <source>
        <dbReference type="ARBA" id="ARBA00022989"/>
    </source>
</evidence>
<evidence type="ECO:0000256" key="3">
    <source>
        <dbReference type="ARBA" id="ARBA00022475"/>
    </source>
</evidence>
<keyword evidence="4" id="KW-0488">Methylation</keyword>
<comment type="similarity">
    <text evidence="9">Belongs to the GSP H family.</text>
</comment>
<feature type="transmembrane region" description="Helical" evidence="11">
    <location>
        <begin position="12"/>
        <end position="34"/>
    </location>
</feature>
<dbReference type="Proteomes" id="UP000076830">
    <property type="component" value="Chromosome"/>
</dbReference>
<evidence type="ECO:0000256" key="6">
    <source>
        <dbReference type="ARBA" id="ARBA00022692"/>
    </source>
</evidence>
<proteinExistence type="inferred from homology"/>
<evidence type="ECO:0000256" key="9">
    <source>
        <dbReference type="ARBA" id="ARBA00025772"/>
    </source>
</evidence>
<keyword evidence="5" id="KW-0997">Cell inner membrane</keyword>
<dbReference type="GO" id="GO:0005886">
    <property type="term" value="C:plasma membrane"/>
    <property type="evidence" value="ECO:0007669"/>
    <property type="project" value="UniProtKB-SubCell"/>
</dbReference>
<dbReference type="Gene3D" id="3.30.700.10">
    <property type="entry name" value="Glycoprotein, Type 4 Pilin"/>
    <property type="match status" value="1"/>
</dbReference>
<dbReference type="InterPro" id="IPR045584">
    <property type="entry name" value="Pilin-like"/>
</dbReference>
<evidence type="ECO:0000259" key="12">
    <source>
        <dbReference type="Pfam" id="PF12019"/>
    </source>
</evidence>
<dbReference type="NCBIfam" id="TIGR02532">
    <property type="entry name" value="IV_pilin_GFxxxE"/>
    <property type="match status" value="1"/>
</dbReference>
<accession>A0A160DSD1</accession>
<keyword evidence="6 11" id="KW-0812">Transmembrane</keyword>
<dbReference type="InterPro" id="IPR012902">
    <property type="entry name" value="N_methyl_site"/>
</dbReference>
<dbReference type="PROSITE" id="PS00409">
    <property type="entry name" value="PROKAR_NTER_METHYL"/>
    <property type="match status" value="1"/>
</dbReference>